<dbReference type="Pfam" id="PF07714">
    <property type="entry name" value="PK_Tyr_Ser-Thr"/>
    <property type="match status" value="1"/>
</dbReference>
<evidence type="ECO:0000259" key="1">
    <source>
        <dbReference type="Pfam" id="PF07714"/>
    </source>
</evidence>
<feature type="non-terminal residue" evidence="2">
    <location>
        <position position="141"/>
    </location>
</feature>
<gene>
    <name evidence="2" type="ORF">CPELLU_LOCUS18807</name>
</gene>
<comment type="caution">
    <text evidence="2">The sequence shown here is derived from an EMBL/GenBank/DDBJ whole genome shotgun (WGS) entry which is preliminary data.</text>
</comment>
<proteinExistence type="predicted"/>
<name>A0A9N9K7W0_9GLOM</name>
<feature type="domain" description="Serine-threonine/tyrosine-protein kinase catalytic" evidence="1">
    <location>
        <begin position="63"/>
        <end position="136"/>
    </location>
</feature>
<dbReference type="InterPro" id="IPR001245">
    <property type="entry name" value="Ser-Thr/Tyr_kinase_cat_dom"/>
</dbReference>
<evidence type="ECO:0000313" key="2">
    <source>
        <dbReference type="EMBL" id="CAG8812515.1"/>
    </source>
</evidence>
<protein>
    <submittedName>
        <fullName evidence="2">24554_t:CDS:1</fullName>
    </submittedName>
</protein>
<organism evidence="2 3">
    <name type="scientific">Cetraspora pellucida</name>
    <dbReference type="NCBI Taxonomy" id="1433469"/>
    <lineage>
        <taxon>Eukaryota</taxon>
        <taxon>Fungi</taxon>
        <taxon>Fungi incertae sedis</taxon>
        <taxon>Mucoromycota</taxon>
        <taxon>Glomeromycotina</taxon>
        <taxon>Glomeromycetes</taxon>
        <taxon>Diversisporales</taxon>
        <taxon>Gigasporaceae</taxon>
        <taxon>Cetraspora</taxon>
    </lineage>
</organism>
<dbReference type="Proteomes" id="UP000789759">
    <property type="component" value="Unassembled WGS sequence"/>
</dbReference>
<keyword evidence="3" id="KW-1185">Reference proteome</keyword>
<dbReference type="EMBL" id="CAJVQA010039924">
    <property type="protein sequence ID" value="CAG8812515.1"/>
    <property type="molecule type" value="Genomic_DNA"/>
</dbReference>
<sequence>MFIILKANYKLLLTQPRRDTLKKGTLKERCIKRKTLKQSDLGLIHVWIDGYITGFNDNENKWNRNGKVDVCLKGLDNSRNIKQEFLEENQHKQGGESAIAIYGITKNPKDSNYMMVMEYAKQGSLRKLLDSKYTELDWGSK</sequence>
<dbReference type="GO" id="GO:0004672">
    <property type="term" value="F:protein kinase activity"/>
    <property type="evidence" value="ECO:0007669"/>
    <property type="project" value="InterPro"/>
</dbReference>
<reference evidence="2" key="1">
    <citation type="submission" date="2021-06" db="EMBL/GenBank/DDBJ databases">
        <authorList>
            <person name="Kallberg Y."/>
            <person name="Tangrot J."/>
            <person name="Rosling A."/>
        </authorList>
    </citation>
    <scope>NUCLEOTIDE SEQUENCE</scope>
    <source>
        <strain evidence="2">FL966</strain>
    </source>
</reference>
<dbReference type="AlphaFoldDB" id="A0A9N9K7W0"/>
<dbReference type="Gene3D" id="1.10.510.10">
    <property type="entry name" value="Transferase(Phosphotransferase) domain 1"/>
    <property type="match status" value="1"/>
</dbReference>
<evidence type="ECO:0000313" key="3">
    <source>
        <dbReference type="Proteomes" id="UP000789759"/>
    </source>
</evidence>
<dbReference type="OrthoDB" id="2318560at2759"/>
<accession>A0A9N9K7W0</accession>